<evidence type="ECO:0000313" key="3">
    <source>
        <dbReference type="Proteomes" id="UP000315751"/>
    </source>
</evidence>
<dbReference type="Proteomes" id="UP000315751">
    <property type="component" value="Unassembled WGS sequence"/>
</dbReference>
<organism evidence="2 3">
    <name type="scientific">Nitrospirillum amazonense</name>
    <dbReference type="NCBI Taxonomy" id="28077"/>
    <lineage>
        <taxon>Bacteria</taxon>
        <taxon>Pseudomonadati</taxon>
        <taxon>Pseudomonadota</taxon>
        <taxon>Alphaproteobacteria</taxon>
        <taxon>Rhodospirillales</taxon>
        <taxon>Azospirillaceae</taxon>
        <taxon>Nitrospirillum</taxon>
    </lineage>
</organism>
<dbReference type="RefSeq" id="WP_145736532.1">
    <property type="nucleotide sequence ID" value="NZ_VITR01000026.1"/>
</dbReference>
<accession>A0A560GK25</accession>
<protein>
    <submittedName>
        <fullName evidence="2">Uncharacterized protein</fullName>
    </submittedName>
</protein>
<keyword evidence="3" id="KW-1185">Reference proteome</keyword>
<sequence length="115" mass="12300">MKNWFYQGVAKAYEGPLNDIRHKLVEEGWFGRQVTGDLKGVSPEPSATQEVAVELVEPVGMVVEQQFPQFYGTDLTPIAGPVIEGASIEAPAIEAPQIEGPDIGPGLEEGPGIDP</sequence>
<dbReference type="OrthoDB" id="7595581at2"/>
<comment type="caution">
    <text evidence="2">The sequence shown here is derived from an EMBL/GenBank/DDBJ whole genome shotgun (WGS) entry which is preliminary data.</text>
</comment>
<evidence type="ECO:0000313" key="2">
    <source>
        <dbReference type="EMBL" id="TWB34322.1"/>
    </source>
</evidence>
<reference evidence="2 3" key="1">
    <citation type="submission" date="2019-06" db="EMBL/GenBank/DDBJ databases">
        <title>Genomic Encyclopedia of Type Strains, Phase IV (KMG-V): Genome sequencing to study the core and pangenomes of soil and plant-associated prokaryotes.</title>
        <authorList>
            <person name="Whitman W."/>
        </authorList>
    </citation>
    <scope>NUCLEOTIDE SEQUENCE [LARGE SCALE GENOMIC DNA]</scope>
    <source>
        <strain evidence="2 3">BR 11622</strain>
    </source>
</reference>
<proteinExistence type="predicted"/>
<dbReference type="AlphaFoldDB" id="A0A560GK25"/>
<evidence type="ECO:0000256" key="1">
    <source>
        <dbReference type="SAM" id="MobiDB-lite"/>
    </source>
</evidence>
<gene>
    <name evidence="2" type="ORF">FBZ90_12622</name>
</gene>
<dbReference type="EMBL" id="VITR01000026">
    <property type="protein sequence ID" value="TWB34322.1"/>
    <property type="molecule type" value="Genomic_DNA"/>
</dbReference>
<name>A0A560GK25_9PROT</name>
<feature type="region of interest" description="Disordered" evidence="1">
    <location>
        <begin position="94"/>
        <end position="115"/>
    </location>
</feature>